<reference evidence="1 2" key="1">
    <citation type="journal article" date="2019" name="Nat. Ecol. Evol.">
        <title>Megaphylogeny resolves global patterns of mushroom evolution.</title>
        <authorList>
            <person name="Varga T."/>
            <person name="Krizsan K."/>
            <person name="Foldi C."/>
            <person name="Dima B."/>
            <person name="Sanchez-Garcia M."/>
            <person name="Sanchez-Ramirez S."/>
            <person name="Szollosi G.J."/>
            <person name="Szarkandi J.G."/>
            <person name="Papp V."/>
            <person name="Albert L."/>
            <person name="Andreopoulos W."/>
            <person name="Angelini C."/>
            <person name="Antonin V."/>
            <person name="Barry K.W."/>
            <person name="Bougher N.L."/>
            <person name="Buchanan P."/>
            <person name="Buyck B."/>
            <person name="Bense V."/>
            <person name="Catcheside P."/>
            <person name="Chovatia M."/>
            <person name="Cooper J."/>
            <person name="Damon W."/>
            <person name="Desjardin D."/>
            <person name="Finy P."/>
            <person name="Geml J."/>
            <person name="Haridas S."/>
            <person name="Hughes K."/>
            <person name="Justo A."/>
            <person name="Karasinski D."/>
            <person name="Kautmanova I."/>
            <person name="Kiss B."/>
            <person name="Kocsube S."/>
            <person name="Kotiranta H."/>
            <person name="LaButti K.M."/>
            <person name="Lechner B.E."/>
            <person name="Liimatainen K."/>
            <person name="Lipzen A."/>
            <person name="Lukacs Z."/>
            <person name="Mihaltcheva S."/>
            <person name="Morgado L.N."/>
            <person name="Niskanen T."/>
            <person name="Noordeloos M.E."/>
            <person name="Ohm R.A."/>
            <person name="Ortiz-Santana B."/>
            <person name="Ovrebo C."/>
            <person name="Racz N."/>
            <person name="Riley R."/>
            <person name="Savchenko A."/>
            <person name="Shiryaev A."/>
            <person name="Soop K."/>
            <person name="Spirin V."/>
            <person name="Szebenyi C."/>
            <person name="Tomsovsky M."/>
            <person name="Tulloss R.E."/>
            <person name="Uehling J."/>
            <person name="Grigoriev I.V."/>
            <person name="Vagvolgyi C."/>
            <person name="Papp T."/>
            <person name="Martin F.M."/>
            <person name="Miettinen O."/>
            <person name="Hibbett D.S."/>
            <person name="Nagy L.G."/>
        </authorList>
    </citation>
    <scope>NUCLEOTIDE SEQUENCE [LARGE SCALE GENOMIC DNA]</scope>
    <source>
        <strain evidence="1 2">NL-1719</strain>
    </source>
</reference>
<proteinExistence type="predicted"/>
<name>A0ACD3ALG4_9AGAR</name>
<dbReference type="Proteomes" id="UP000308600">
    <property type="component" value="Unassembled WGS sequence"/>
</dbReference>
<accession>A0ACD3ALG4</accession>
<sequence length="164" mass="18667">MLHSYPCVRGSPWSHKLTQGLSSNHSRAFKFKNSPNAVLDYQGHTTSQPNRGIRVGGGNTRRVVQQSFKLARQSIIRSASIWQRHQVQIKGSPGPLSVVSLFSLTFNVNARDQQRSCRRQFLSQPPRVPTLRTGSGVFLLRRLLSKRPLFLSPPNDWQLHIFIR</sequence>
<protein>
    <submittedName>
        <fullName evidence="1">Uncharacterized protein</fullName>
    </submittedName>
</protein>
<keyword evidence="2" id="KW-1185">Reference proteome</keyword>
<dbReference type="EMBL" id="ML208406">
    <property type="protein sequence ID" value="TFK66391.1"/>
    <property type="molecule type" value="Genomic_DNA"/>
</dbReference>
<evidence type="ECO:0000313" key="2">
    <source>
        <dbReference type="Proteomes" id="UP000308600"/>
    </source>
</evidence>
<gene>
    <name evidence="1" type="ORF">BDN72DRAFT_147482</name>
</gene>
<organism evidence="1 2">
    <name type="scientific">Pluteus cervinus</name>
    <dbReference type="NCBI Taxonomy" id="181527"/>
    <lineage>
        <taxon>Eukaryota</taxon>
        <taxon>Fungi</taxon>
        <taxon>Dikarya</taxon>
        <taxon>Basidiomycota</taxon>
        <taxon>Agaricomycotina</taxon>
        <taxon>Agaricomycetes</taxon>
        <taxon>Agaricomycetidae</taxon>
        <taxon>Agaricales</taxon>
        <taxon>Pluteineae</taxon>
        <taxon>Pluteaceae</taxon>
        <taxon>Pluteus</taxon>
    </lineage>
</organism>
<evidence type="ECO:0000313" key="1">
    <source>
        <dbReference type="EMBL" id="TFK66391.1"/>
    </source>
</evidence>